<feature type="compositionally biased region" description="Polar residues" evidence="3">
    <location>
        <begin position="625"/>
        <end position="656"/>
    </location>
</feature>
<sequence>MNNRHHPYGGYDERQTRGGRGGTNPSMRGRPSHPGGMSPPPSGYQPAPAAYTPAASNMNDPSAPYQPQNAYSGSNEFSGGPDRHYQMPMSGGGGGGGPQRGGLSARAGSQIFRPPPSGHDQNMSSAQAYGYTPDSYETASYNTPNPYDQSATSPAGQPPYAPPLHQPPLYSQDYNPAGAPLSTGPPAPSFDNQAYGPPSSLGQPPYRPGPPQGSYGRPPFSRDEGGPGFRGGRGGGRGGRGGGRGGRGGGGGGRNDDDEKPCRTLFVRSINFETDSEFVEQQFKQFGEIKTFFDMVNKRGIAFITYYDLRAARDAMLAMKGAIFGGRPINIHYSLPREEDKAQRCDRDKNQGTLFTVLKAGNDDLSDNALHQVFSEFGDLKKIRDYPGQRNSRFVEYFDSRACQLAHDRLNGQSYLGGQWDLKFAWDVVTDEDMEWAQGPANQQAGGQLGFQAGPPGTQSRWGQSGPPPADYSGFEANGPSGGAPPSLGYGRAPIPPTGAPVDNGWGRRAGSSGSGPSAALSPTPAPAAAPGQAADAGDANRLEQAQKVQALLASLGAASKPPAAATSTPPAPSASSPPARSPPQAHVPAPSAAPGLPPNIAALLQSAAGAPKPMQPPKPQSPPTSNAQASTQDGGQQSVHQLLSMLNQNRPPRPS</sequence>
<feature type="compositionally biased region" description="Gly residues" evidence="3">
    <location>
        <begin position="226"/>
        <end position="253"/>
    </location>
</feature>
<protein>
    <recommendedName>
        <fullName evidence="4">RRM domain-containing protein</fullName>
    </recommendedName>
</protein>
<dbReference type="EMBL" id="OAPG01000001">
    <property type="protein sequence ID" value="SNX82147.1"/>
    <property type="molecule type" value="Genomic_DNA"/>
</dbReference>
<dbReference type="InterPro" id="IPR012677">
    <property type="entry name" value="Nucleotide-bd_a/b_plait_sf"/>
</dbReference>
<comment type="caution">
    <text evidence="5">The sequence shown here is derived from an EMBL/GenBank/DDBJ whole genome shotgun (WGS) entry which is preliminary data.</text>
</comment>
<dbReference type="SUPFAM" id="SSF54928">
    <property type="entry name" value="RNA-binding domain, RBD"/>
    <property type="match status" value="1"/>
</dbReference>
<feature type="domain" description="RRM" evidence="4">
    <location>
        <begin position="263"/>
        <end position="336"/>
    </location>
</feature>
<dbReference type="GO" id="GO:0003723">
    <property type="term" value="F:RNA binding"/>
    <property type="evidence" value="ECO:0007669"/>
    <property type="project" value="UniProtKB-UniRule"/>
</dbReference>
<feature type="compositionally biased region" description="Pro residues" evidence="3">
    <location>
        <begin position="614"/>
        <end position="623"/>
    </location>
</feature>
<keyword evidence="1 2" id="KW-0694">RNA-binding</keyword>
<name>A0AAJ4XH06_9BASI</name>
<dbReference type="AlphaFoldDB" id="A0AAJ4XH06"/>
<accession>A0AAJ4XH06</accession>
<dbReference type="PROSITE" id="PS50102">
    <property type="entry name" value="RRM"/>
    <property type="match status" value="1"/>
</dbReference>
<organism evidence="5 6">
    <name type="scientific">Melanopsichium pennsylvanicum</name>
    <dbReference type="NCBI Taxonomy" id="63383"/>
    <lineage>
        <taxon>Eukaryota</taxon>
        <taxon>Fungi</taxon>
        <taxon>Dikarya</taxon>
        <taxon>Basidiomycota</taxon>
        <taxon>Ustilaginomycotina</taxon>
        <taxon>Ustilaginomycetes</taxon>
        <taxon>Ustilaginales</taxon>
        <taxon>Ustilaginaceae</taxon>
        <taxon>Melanopsichium</taxon>
    </lineage>
</organism>
<feature type="compositionally biased region" description="Low complexity" evidence="3">
    <location>
        <begin position="510"/>
        <end position="540"/>
    </location>
</feature>
<dbReference type="InterPro" id="IPR000504">
    <property type="entry name" value="RRM_dom"/>
</dbReference>
<evidence type="ECO:0000256" key="3">
    <source>
        <dbReference type="SAM" id="MobiDB-lite"/>
    </source>
</evidence>
<feature type="region of interest" description="Disordered" evidence="3">
    <location>
        <begin position="1"/>
        <end position="261"/>
    </location>
</feature>
<feature type="compositionally biased region" description="Polar residues" evidence="3">
    <location>
        <begin position="56"/>
        <end position="77"/>
    </location>
</feature>
<evidence type="ECO:0000256" key="2">
    <source>
        <dbReference type="PROSITE-ProRule" id="PRU00176"/>
    </source>
</evidence>
<feature type="compositionally biased region" description="Low complexity" evidence="3">
    <location>
        <begin position="46"/>
        <end position="55"/>
    </location>
</feature>
<dbReference type="Pfam" id="PF00076">
    <property type="entry name" value="RRM_1"/>
    <property type="match status" value="1"/>
</dbReference>
<gene>
    <name evidence="5" type="ORF">MEPE_00853</name>
</gene>
<evidence type="ECO:0000313" key="6">
    <source>
        <dbReference type="Proteomes" id="UP001294444"/>
    </source>
</evidence>
<dbReference type="SMART" id="SM00360">
    <property type="entry name" value="RRM"/>
    <property type="match status" value="2"/>
</dbReference>
<dbReference type="Gene3D" id="3.30.70.330">
    <property type="match status" value="2"/>
</dbReference>
<feature type="compositionally biased region" description="Low complexity" evidence="3">
    <location>
        <begin position="440"/>
        <end position="457"/>
    </location>
</feature>
<dbReference type="InterPro" id="IPR035979">
    <property type="entry name" value="RBD_domain_sf"/>
</dbReference>
<dbReference type="CDD" id="cd12276">
    <property type="entry name" value="RRM2_MEI2_EAR1_like"/>
    <property type="match status" value="1"/>
</dbReference>
<proteinExistence type="predicted"/>
<feature type="compositionally biased region" description="Low complexity" evidence="3">
    <location>
        <begin position="551"/>
        <end position="585"/>
    </location>
</feature>
<feature type="compositionally biased region" description="Pro residues" evidence="3">
    <location>
        <begin position="156"/>
        <end position="166"/>
    </location>
</feature>
<evidence type="ECO:0000259" key="4">
    <source>
        <dbReference type="PROSITE" id="PS50102"/>
    </source>
</evidence>
<reference evidence="5" key="1">
    <citation type="submission" date="2023-10" db="EMBL/GenBank/DDBJ databases">
        <authorList>
            <person name="Guldener U."/>
        </authorList>
    </citation>
    <scope>NUCLEOTIDE SEQUENCE</scope>
    <source>
        <strain evidence="5">Mp4</strain>
    </source>
</reference>
<feature type="compositionally biased region" description="Polar residues" evidence="3">
    <location>
        <begin position="135"/>
        <end position="155"/>
    </location>
</feature>
<feature type="region of interest" description="Disordered" evidence="3">
    <location>
        <begin position="440"/>
        <end position="656"/>
    </location>
</feature>
<dbReference type="Proteomes" id="UP001294444">
    <property type="component" value="Unassembled WGS sequence"/>
</dbReference>
<keyword evidence="6" id="KW-1185">Reference proteome</keyword>
<evidence type="ECO:0000256" key="1">
    <source>
        <dbReference type="ARBA" id="ARBA00022884"/>
    </source>
</evidence>
<evidence type="ECO:0000313" key="5">
    <source>
        <dbReference type="EMBL" id="SNX82147.1"/>
    </source>
</evidence>
<dbReference type="PANTHER" id="PTHR23189">
    <property type="entry name" value="RNA RECOGNITION MOTIF-CONTAINING"/>
    <property type="match status" value="1"/>
</dbReference>
<feature type="compositionally biased region" description="Gly residues" evidence="3">
    <location>
        <begin position="90"/>
        <end position="100"/>
    </location>
</feature>